<organism evidence="1 2">
    <name type="scientific">Tetrahymena thermophila (strain SB210)</name>
    <dbReference type="NCBI Taxonomy" id="312017"/>
    <lineage>
        <taxon>Eukaryota</taxon>
        <taxon>Sar</taxon>
        <taxon>Alveolata</taxon>
        <taxon>Ciliophora</taxon>
        <taxon>Intramacronucleata</taxon>
        <taxon>Oligohymenophorea</taxon>
        <taxon>Hymenostomatida</taxon>
        <taxon>Tetrahymenina</taxon>
        <taxon>Tetrahymenidae</taxon>
        <taxon>Tetrahymena</taxon>
    </lineage>
</organism>
<evidence type="ECO:0008006" key="3">
    <source>
        <dbReference type="Google" id="ProtNLM"/>
    </source>
</evidence>
<dbReference type="RefSeq" id="XP_001026056.2">
    <property type="nucleotide sequence ID" value="XM_001026056.2"/>
</dbReference>
<reference evidence="2" key="1">
    <citation type="journal article" date="2006" name="PLoS Biol.">
        <title>Macronuclear genome sequence of the ciliate Tetrahymena thermophila, a model eukaryote.</title>
        <authorList>
            <person name="Eisen J.A."/>
            <person name="Coyne R.S."/>
            <person name="Wu M."/>
            <person name="Wu D."/>
            <person name="Thiagarajan M."/>
            <person name="Wortman J.R."/>
            <person name="Badger J.H."/>
            <person name="Ren Q."/>
            <person name="Amedeo P."/>
            <person name="Jones K.M."/>
            <person name="Tallon L.J."/>
            <person name="Delcher A.L."/>
            <person name="Salzberg S.L."/>
            <person name="Silva J.C."/>
            <person name="Haas B.J."/>
            <person name="Majoros W.H."/>
            <person name="Farzad M."/>
            <person name="Carlton J.M."/>
            <person name="Smith R.K. Jr."/>
            <person name="Garg J."/>
            <person name="Pearlman R.E."/>
            <person name="Karrer K.M."/>
            <person name="Sun L."/>
            <person name="Manning G."/>
            <person name="Elde N.C."/>
            <person name="Turkewitz A.P."/>
            <person name="Asai D.J."/>
            <person name="Wilkes D.E."/>
            <person name="Wang Y."/>
            <person name="Cai H."/>
            <person name="Collins K."/>
            <person name="Stewart B.A."/>
            <person name="Lee S.R."/>
            <person name="Wilamowska K."/>
            <person name="Weinberg Z."/>
            <person name="Ruzzo W.L."/>
            <person name="Wloga D."/>
            <person name="Gaertig J."/>
            <person name="Frankel J."/>
            <person name="Tsao C.-C."/>
            <person name="Gorovsky M.A."/>
            <person name="Keeling P.J."/>
            <person name="Waller R.F."/>
            <person name="Patron N.J."/>
            <person name="Cherry J.M."/>
            <person name="Stover N.A."/>
            <person name="Krieger C.J."/>
            <person name="del Toro C."/>
            <person name="Ryder H.F."/>
            <person name="Williamson S.C."/>
            <person name="Barbeau R.A."/>
            <person name="Hamilton E.P."/>
            <person name="Orias E."/>
        </authorList>
    </citation>
    <scope>NUCLEOTIDE SEQUENCE [LARGE SCALE GENOMIC DNA]</scope>
    <source>
        <strain evidence="2">SB210</strain>
    </source>
</reference>
<sequence>MGSKGLSGFAQGLSKSKSLQNLTLILRNNQIEDEGILALGQSFADNLTLKSFKIALGSNKIGIYDDTCLAALVISKNLINLSIDFGINLIDNRYLQQFSSKLKNCLNLISLELLFSSKFYCFGVKEAQNLCYSIIQMKKLQRLTINLSVLHIENKDLMSLLPILANCSNLVLFNIQILQLNFSNSKQICIKFNNKKQLDSIRKRYSIFGALDKLIEKSNSFLAKYKELKLMTLSNCEPPPTIIE</sequence>
<name>Q24DG7_TETTS</name>
<dbReference type="Gene3D" id="3.80.10.10">
    <property type="entry name" value="Ribonuclease Inhibitor"/>
    <property type="match status" value="1"/>
</dbReference>
<gene>
    <name evidence="1" type="ORF">TTHERM_01232200</name>
</gene>
<dbReference type="SUPFAM" id="SSF52047">
    <property type="entry name" value="RNI-like"/>
    <property type="match status" value="1"/>
</dbReference>
<dbReference type="HOGENOM" id="CLU_420104_0_0_1"/>
<dbReference type="GeneID" id="7835466"/>
<dbReference type="InterPro" id="IPR032675">
    <property type="entry name" value="LRR_dom_sf"/>
</dbReference>
<accession>Q24DG7</accession>
<dbReference type="Proteomes" id="UP000009168">
    <property type="component" value="Unassembled WGS sequence"/>
</dbReference>
<protein>
    <recommendedName>
        <fullName evidence="3">Kinase domain protein</fullName>
    </recommendedName>
</protein>
<dbReference type="EMBL" id="GG662327">
    <property type="protein sequence ID" value="EAS05811.2"/>
    <property type="molecule type" value="Genomic_DNA"/>
</dbReference>
<proteinExistence type="predicted"/>
<dbReference type="InParanoid" id="Q24DG7"/>
<evidence type="ECO:0000313" key="2">
    <source>
        <dbReference type="Proteomes" id="UP000009168"/>
    </source>
</evidence>
<keyword evidence="2" id="KW-1185">Reference proteome</keyword>
<evidence type="ECO:0000313" key="1">
    <source>
        <dbReference type="EMBL" id="EAS05811.2"/>
    </source>
</evidence>
<dbReference type="AlphaFoldDB" id="Q24DG7"/>
<dbReference type="KEGG" id="tet:TTHERM_01232200"/>